<organism evidence="2 3">
    <name type="scientific">Dothistroma septosporum (strain NZE10 / CBS 128990)</name>
    <name type="common">Red band needle blight fungus</name>
    <name type="synonym">Mycosphaerella pini</name>
    <dbReference type="NCBI Taxonomy" id="675120"/>
    <lineage>
        <taxon>Eukaryota</taxon>
        <taxon>Fungi</taxon>
        <taxon>Dikarya</taxon>
        <taxon>Ascomycota</taxon>
        <taxon>Pezizomycotina</taxon>
        <taxon>Dothideomycetes</taxon>
        <taxon>Dothideomycetidae</taxon>
        <taxon>Mycosphaerellales</taxon>
        <taxon>Mycosphaerellaceae</taxon>
        <taxon>Dothistroma</taxon>
    </lineage>
</organism>
<protein>
    <submittedName>
        <fullName evidence="2">Uncharacterized protein</fullName>
    </submittedName>
</protein>
<dbReference type="Proteomes" id="UP000016933">
    <property type="component" value="Unassembled WGS sequence"/>
</dbReference>
<evidence type="ECO:0000313" key="3">
    <source>
        <dbReference type="Proteomes" id="UP000016933"/>
    </source>
</evidence>
<keyword evidence="1" id="KW-1133">Transmembrane helix</keyword>
<dbReference type="AlphaFoldDB" id="N1PQG4"/>
<feature type="transmembrane region" description="Helical" evidence="1">
    <location>
        <begin position="78"/>
        <end position="98"/>
    </location>
</feature>
<dbReference type="HOGENOM" id="CLU_2121017_0_0_1"/>
<evidence type="ECO:0000256" key="1">
    <source>
        <dbReference type="SAM" id="Phobius"/>
    </source>
</evidence>
<accession>N1PQG4</accession>
<gene>
    <name evidence="2" type="ORF">DOTSEDRAFT_71043</name>
</gene>
<sequence>MANFEIQHLRRSRAQCAQELEESTGLVNRLQVRRQIQEADAIFNMNRLGQLEANRRAAREQAVEAEYERRATMFHLRLILALLVAVMLAYGCWCVYMSPELKYIMKRREEVLRS</sequence>
<reference evidence="2 3" key="2">
    <citation type="journal article" date="2012" name="PLoS Pathog.">
        <title>Diverse lifestyles and strategies of plant pathogenesis encoded in the genomes of eighteen Dothideomycetes fungi.</title>
        <authorList>
            <person name="Ohm R.A."/>
            <person name="Feau N."/>
            <person name="Henrissat B."/>
            <person name="Schoch C.L."/>
            <person name="Horwitz B.A."/>
            <person name="Barry K.W."/>
            <person name="Condon B.J."/>
            <person name="Copeland A.C."/>
            <person name="Dhillon B."/>
            <person name="Glaser F."/>
            <person name="Hesse C.N."/>
            <person name="Kosti I."/>
            <person name="LaButti K."/>
            <person name="Lindquist E.A."/>
            <person name="Lucas S."/>
            <person name="Salamov A.A."/>
            <person name="Bradshaw R.E."/>
            <person name="Ciuffetti L."/>
            <person name="Hamelin R.C."/>
            <person name="Kema G.H.J."/>
            <person name="Lawrence C."/>
            <person name="Scott J.A."/>
            <person name="Spatafora J.W."/>
            <person name="Turgeon B.G."/>
            <person name="de Wit P.J.G.M."/>
            <person name="Zhong S."/>
            <person name="Goodwin S.B."/>
            <person name="Grigoriev I.V."/>
        </authorList>
    </citation>
    <scope>NUCLEOTIDE SEQUENCE [LARGE SCALE GENOMIC DNA]</scope>
    <source>
        <strain evidence="3">NZE10 / CBS 128990</strain>
    </source>
</reference>
<keyword evidence="3" id="KW-1185">Reference proteome</keyword>
<dbReference type="EMBL" id="KB446538">
    <property type="protein sequence ID" value="EME45188.1"/>
    <property type="molecule type" value="Genomic_DNA"/>
</dbReference>
<proteinExistence type="predicted"/>
<evidence type="ECO:0000313" key="2">
    <source>
        <dbReference type="EMBL" id="EME45188.1"/>
    </source>
</evidence>
<reference evidence="3" key="1">
    <citation type="journal article" date="2012" name="PLoS Genet.">
        <title>The genomes of the fungal plant pathogens Cladosporium fulvum and Dothistroma septosporum reveal adaptation to different hosts and lifestyles but also signatures of common ancestry.</title>
        <authorList>
            <person name="de Wit P.J.G.M."/>
            <person name="van der Burgt A."/>
            <person name="Oekmen B."/>
            <person name="Stergiopoulos I."/>
            <person name="Abd-Elsalam K.A."/>
            <person name="Aerts A.L."/>
            <person name="Bahkali A.H."/>
            <person name="Beenen H.G."/>
            <person name="Chettri P."/>
            <person name="Cox M.P."/>
            <person name="Datema E."/>
            <person name="de Vries R.P."/>
            <person name="Dhillon B."/>
            <person name="Ganley A.R."/>
            <person name="Griffiths S.A."/>
            <person name="Guo Y."/>
            <person name="Hamelin R.C."/>
            <person name="Henrissat B."/>
            <person name="Kabir M.S."/>
            <person name="Jashni M.K."/>
            <person name="Kema G."/>
            <person name="Klaubauf S."/>
            <person name="Lapidus A."/>
            <person name="Levasseur A."/>
            <person name="Lindquist E."/>
            <person name="Mehrabi R."/>
            <person name="Ohm R.A."/>
            <person name="Owen T.J."/>
            <person name="Salamov A."/>
            <person name="Schwelm A."/>
            <person name="Schijlen E."/>
            <person name="Sun H."/>
            <person name="van den Burg H.A."/>
            <person name="van Ham R.C.H.J."/>
            <person name="Zhang S."/>
            <person name="Goodwin S.B."/>
            <person name="Grigoriev I.V."/>
            <person name="Collemare J."/>
            <person name="Bradshaw R.E."/>
        </authorList>
    </citation>
    <scope>NUCLEOTIDE SEQUENCE [LARGE SCALE GENOMIC DNA]</scope>
    <source>
        <strain evidence="3">NZE10 / CBS 128990</strain>
    </source>
</reference>
<name>N1PQG4_DOTSN</name>
<dbReference type="OrthoDB" id="3643125at2759"/>
<keyword evidence="1" id="KW-0472">Membrane</keyword>
<keyword evidence="1" id="KW-0812">Transmembrane</keyword>